<keyword evidence="2" id="KW-0694">RNA-binding</keyword>
<proteinExistence type="inferred from homology"/>
<comment type="subunit">
    <text evidence="2">Homodimer.</text>
</comment>
<keyword evidence="2 3" id="KW-0378">Hydrolase</keyword>
<gene>
    <name evidence="2 3" type="primary">dtd</name>
    <name evidence="3" type="ORF">MAF45_07230</name>
</gene>
<dbReference type="InterPro" id="IPR023509">
    <property type="entry name" value="DTD-like_sf"/>
</dbReference>
<keyword evidence="4" id="KW-1185">Reference proteome</keyword>
<reference evidence="3 4" key="1">
    <citation type="submission" date="2022-02" db="EMBL/GenBank/DDBJ databases">
        <title>Mesosutterella porci, a novel member of the family Sutterellaceae from pig feces.</title>
        <authorList>
            <person name="Wylensek D."/>
            <person name="Clavel T."/>
        </authorList>
    </citation>
    <scope>NUCLEOTIDE SEQUENCE [LARGE SCALE GENOMIC DNA]</scope>
    <source>
        <strain evidence="4">oilRF-744-wt-GAM-9</strain>
    </source>
</reference>
<dbReference type="Gene3D" id="3.50.80.10">
    <property type="entry name" value="D-tyrosyl-tRNA(Tyr) deacylase"/>
    <property type="match status" value="1"/>
</dbReference>
<feature type="short sequence motif" description="Gly-cisPro motif, important for rejection of L-amino acids" evidence="2">
    <location>
        <begin position="138"/>
        <end position="139"/>
    </location>
</feature>
<dbReference type="InterPro" id="IPR003732">
    <property type="entry name" value="Daa-tRNA_deacyls_DTD"/>
</dbReference>
<evidence type="ECO:0000313" key="4">
    <source>
        <dbReference type="Proteomes" id="UP001297600"/>
    </source>
</evidence>
<dbReference type="RefSeq" id="WP_237978964.1">
    <property type="nucleotide sequence ID" value="NZ_JAKNCT010000008.1"/>
</dbReference>
<dbReference type="PANTHER" id="PTHR10472:SF5">
    <property type="entry name" value="D-AMINOACYL-TRNA DEACYLASE 1"/>
    <property type="match status" value="1"/>
</dbReference>
<comment type="caution">
    <text evidence="3">The sequence shown here is derived from an EMBL/GenBank/DDBJ whole genome shotgun (WGS) entry which is preliminary data.</text>
</comment>
<dbReference type="GO" id="GO:0051499">
    <property type="term" value="F:D-aminoacyl-tRNA deacylase activity"/>
    <property type="evidence" value="ECO:0007669"/>
    <property type="project" value="UniProtKB-EC"/>
</dbReference>
<dbReference type="EC" id="3.1.1.96" evidence="2"/>
<accession>A0ABS9MRH2</accession>
<comment type="similarity">
    <text evidence="1 2">Belongs to the DTD family.</text>
</comment>
<keyword evidence="2" id="KW-0963">Cytoplasm</keyword>
<dbReference type="EC" id="3.1.1.-" evidence="2"/>
<dbReference type="Proteomes" id="UP001297600">
    <property type="component" value="Unassembled WGS sequence"/>
</dbReference>
<name>A0ABS9MRH2_9BURK</name>
<dbReference type="HAMAP" id="MF_00518">
    <property type="entry name" value="Deacylase_Dtd"/>
    <property type="match status" value="1"/>
</dbReference>
<keyword evidence="2" id="KW-0820">tRNA-binding</keyword>
<comment type="catalytic activity">
    <reaction evidence="2">
        <text>a D-aminoacyl-tRNA + H2O = a tRNA + a D-alpha-amino acid + H(+)</text>
        <dbReference type="Rhea" id="RHEA:13953"/>
        <dbReference type="Rhea" id="RHEA-COMP:10123"/>
        <dbReference type="Rhea" id="RHEA-COMP:10124"/>
        <dbReference type="ChEBI" id="CHEBI:15377"/>
        <dbReference type="ChEBI" id="CHEBI:15378"/>
        <dbReference type="ChEBI" id="CHEBI:59871"/>
        <dbReference type="ChEBI" id="CHEBI:78442"/>
        <dbReference type="ChEBI" id="CHEBI:79333"/>
        <dbReference type="EC" id="3.1.1.96"/>
    </reaction>
</comment>
<dbReference type="PANTHER" id="PTHR10472">
    <property type="entry name" value="D-TYROSYL-TRNA TYR DEACYLASE"/>
    <property type="match status" value="1"/>
</dbReference>
<comment type="function">
    <text evidence="2">An aminoacyl-tRNA editing enzyme that deacylates mischarged D-aminoacyl-tRNAs. Also deacylates mischarged glycyl-tRNA(Ala), protecting cells against glycine mischarging by AlaRS. Acts via tRNA-based rather than protein-based catalysis; rejects L-amino acids rather than detecting D-amino acids in the active site. By recycling D-aminoacyl-tRNA to D-amino acids and free tRNA molecules, this enzyme counteracts the toxicity associated with the formation of D-aminoacyl-tRNA entities in vivo and helps enforce protein L-homochirality.</text>
</comment>
<comment type="subcellular location">
    <subcellularLocation>
        <location evidence="2">Cytoplasm</location>
    </subcellularLocation>
</comment>
<dbReference type="SUPFAM" id="SSF69500">
    <property type="entry name" value="DTD-like"/>
    <property type="match status" value="1"/>
</dbReference>
<comment type="domain">
    <text evidence="2">A Gly-cisPro motif from one monomer fits into the active site of the other monomer to allow specific chiral rejection of L-amino acids.</text>
</comment>
<protein>
    <recommendedName>
        <fullName evidence="2">D-aminoacyl-tRNA deacylase</fullName>
        <shortName evidence="2">DTD</shortName>
        <ecNumber evidence="2">3.1.1.96</ecNumber>
    </recommendedName>
    <alternativeName>
        <fullName evidence="2">Gly-tRNA(Ala) deacylase</fullName>
        <ecNumber evidence="2">3.1.1.-</ecNumber>
    </alternativeName>
</protein>
<dbReference type="EMBL" id="JAKNCT010000008">
    <property type="protein sequence ID" value="MCG5031231.1"/>
    <property type="molecule type" value="Genomic_DNA"/>
</dbReference>
<evidence type="ECO:0000256" key="2">
    <source>
        <dbReference type="HAMAP-Rule" id="MF_00518"/>
    </source>
</evidence>
<evidence type="ECO:0000313" key="3">
    <source>
        <dbReference type="EMBL" id="MCG5031231.1"/>
    </source>
</evidence>
<dbReference type="NCBIfam" id="TIGR00256">
    <property type="entry name" value="D-aminoacyl-tRNA deacylase"/>
    <property type="match status" value="1"/>
</dbReference>
<comment type="catalytic activity">
    <reaction evidence="2">
        <text>glycyl-tRNA(Ala) + H2O = tRNA(Ala) + glycine + H(+)</text>
        <dbReference type="Rhea" id="RHEA:53744"/>
        <dbReference type="Rhea" id="RHEA-COMP:9657"/>
        <dbReference type="Rhea" id="RHEA-COMP:13640"/>
        <dbReference type="ChEBI" id="CHEBI:15377"/>
        <dbReference type="ChEBI" id="CHEBI:15378"/>
        <dbReference type="ChEBI" id="CHEBI:57305"/>
        <dbReference type="ChEBI" id="CHEBI:78442"/>
        <dbReference type="ChEBI" id="CHEBI:78522"/>
    </reaction>
</comment>
<organism evidence="3 4">
    <name type="scientific">Mesosutterella porci</name>
    <dbReference type="NCBI Taxonomy" id="2915351"/>
    <lineage>
        <taxon>Bacteria</taxon>
        <taxon>Pseudomonadati</taxon>
        <taxon>Pseudomonadota</taxon>
        <taxon>Betaproteobacteria</taxon>
        <taxon>Burkholderiales</taxon>
        <taxon>Sutterellaceae</taxon>
        <taxon>Mesosutterella</taxon>
    </lineage>
</organism>
<sequence length="148" mass="15865">MLALLQRIDRAAVRVQGSVTGSCGRGLLVFFCAERGDTPELAAKLARKTARMRIFADDVGKMNRSLLDVGGEALVVSQFTLAADTSSGNRPSFAPAAAPEDGRRLYELYVKALSREGVPSVQTGRFGAHMEVELLNDGPVTLMLRAKA</sequence>
<evidence type="ECO:0000256" key="1">
    <source>
        <dbReference type="ARBA" id="ARBA00009673"/>
    </source>
</evidence>
<dbReference type="Pfam" id="PF02580">
    <property type="entry name" value="Tyr_Deacylase"/>
    <property type="match status" value="1"/>
</dbReference>